<evidence type="ECO:0000256" key="1">
    <source>
        <dbReference type="SAM" id="Phobius"/>
    </source>
</evidence>
<evidence type="ECO:0000313" key="2">
    <source>
        <dbReference type="Proteomes" id="UP000095283"/>
    </source>
</evidence>
<sequence length="210" mass="24020">MIMRICAMIYYLKCAGGARCSNGRKSSWVRTPLALNVCCCCVMYISSLLYVSGLAVSIKRSAGWSGERSSDPPAIFYSTLNFNNIVYSEYFTYTYELHYTIEGSSQPDHLLLEIICICSPNYSYWLSVFCYSVKDIVFHFKIFCKCLSNIGIFHIVPSSDSLCEFLPLFELLFQPSVGCILHSSFFVLICFECFCFNGYHLAKSYYIYLD</sequence>
<protein>
    <submittedName>
        <fullName evidence="3">Secreted protein</fullName>
    </submittedName>
</protein>
<accession>A0A1I7WA19</accession>
<keyword evidence="1" id="KW-0472">Membrane</keyword>
<feature type="transmembrane region" description="Helical" evidence="1">
    <location>
        <begin position="33"/>
        <end position="58"/>
    </location>
</feature>
<keyword evidence="2" id="KW-1185">Reference proteome</keyword>
<proteinExistence type="predicted"/>
<dbReference type="WBParaSite" id="Hba_01517">
    <property type="protein sequence ID" value="Hba_01517"/>
    <property type="gene ID" value="Hba_01517"/>
</dbReference>
<keyword evidence="1" id="KW-1133">Transmembrane helix</keyword>
<keyword evidence="1" id="KW-0812">Transmembrane</keyword>
<dbReference type="Proteomes" id="UP000095283">
    <property type="component" value="Unplaced"/>
</dbReference>
<reference evidence="3" key="1">
    <citation type="submission" date="2016-11" db="UniProtKB">
        <authorList>
            <consortium name="WormBaseParasite"/>
        </authorList>
    </citation>
    <scope>IDENTIFICATION</scope>
</reference>
<name>A0A1I7WA19_HETBA</name>
<evidence type="ECO:0000313" key="3">
    <source>
        <dbReference type="WBParaSite" id="Hba_01517"/>
    </source>
</evidence>
<organism evidence="2 3">
    <name type="scientific">Heterorhabditis bacteriophora</name>
    <name type="common">Entomopathogenic nematode worm</name>
    <dbReference type="NCBI Taxonomy" id="37862"/>
    <lineage>
        <taxon>Eukaryota</taxon>
        <taxon>Metazoa</taxon>
        <taxon>Ecdysozoa</taxon>
        <taxon>Nematoda</taxon>
        <taxon>Chromadorea</taxon>
        <taxon>Rhabditida</taxon>
        <taxon>Rhabditina</taxon>
        <taxon>Rhabditomorpha</taxon>
        <taxon>Strongyloidea</taxon>
        <taxon>Heterorhabditidae</taxon>
        <taxon>Heterorhabditis</taxon>
    </lineage>
</organism>
<dbReference type="AlphaFoldDB" id="A0A1I7WA19"/>